<comment type="caution">
    <text evidence="2">The sequence shown here is derived from an EMBL/GenBank/DDBJ whole genome shotgun (WGS) entry which is preliminary data.</text>
</comment>
<proteinExistence type="predicted"/>
<evidence type="ECO:0000259" key="1">
    <source>
        <dbReference type="Pfam" id="PF18755"/>
    </source>
</evidence>
<dbReference type="Pfam" id="PF18755">
    <property type="entry name" value="RAMA"/>
    <property type="match status" value="1"/>
</dbReference>
<evidence type="ECO:0000313" key="2">
    <source>
        <dbReference type="EMBL" id="KKL17290.1"/>
    </source>
</evidence>
<dbReference type="InterPro" id="IPR040843">
    <property type="entry name" value="RAMA"/>
</dbReference>
<feature type="domain" description="RAMA" evidence="1">
    <location>
        <begin position="8"/>
        <end position="74"/>
    </location>
</feature>
<dbReference type="AlphaFoldDB" id="A0A0F9B6Q0"/>
<organism evidence="2">
    <name type="scientific">marine sediment metagenome</name>
    <dbReference type="NCBI Taxonomy" id="412755"/>
    <lineage>
        <taxon>unclassified sequences</taxon>
        <taxon>metagenomes</taxon>
        <taxon>ecological metagenomes</taxon>
    </lineage>
</organism>
<name>A0A0F9B6Q0_9ZZZZ</name>
<reference evidence="2" key="1">
    <citation type="journal article" date="2015" name="Nature">
        <title>Complex archaea that bridge the gap between prokaryotes and eukaryotes.</title>
        <authorList>
            <person name="Spang A."/>
            <person name="Saw J.H."/>
            <person name="Jorgensen S.L."/>
            <person name="Zaremba-Niedzwiedzka K."/>
            <person name="Martijn J."/>
            <person name="Lind A.E."/>
            <person name="van Eijk R."/>
            <person name="Schleper C."/>
            <person name="Guy L."/>
            <person name="Ettema T.J."/>
        </authorList>
    </citation>
    <scope>NUCLEOTIDE SEQUENCE</scope>
</reference>
<protein>
    <recommendedName>
        <fullName evidence="1">RAMA domain-containing protein</fullName>
    </recommendedName>
</protein>
<accession>A0A0F9B6Q0</accession>
<gene>
    <name evidence="2" type="ORF">LCGC14_2487040</name>
</gene>
<sequence>MAIDGEMRGKLEPGTVLVAKYKGKTHRAEVVEGEDGKVHYKVGKQTYKSPSAAGSAVMGGIACNGWRFWSLKDAEPVGATA</sequence>
<dbReference type="EMBL" id="LAZR01039319">
    <property type="protein sequence ID" value="KKL17290.1"/>
    <property type="molecule type" value="Genomic_DNA"/>
</dbReference>